<evidence type="ECO:0000259" key="2">
    <source>
        <dbReference type="Pfam" id="PF12530"/>
    </source>
</evidence>
<proteinExistence type="predicted"/>
<dbReference type="EMBL" id="JAAAUY010000516">
    <property type="protein sequence ID" value="KAF9328979.1"/>
    <property type="molecule type" value="Genomic_DNA"/>
</dbReference>
<comment type="caution">
    <text evidence="3">The sequence shown here is derived from an EMBL/GenBank/DDBJ whole genome shotgun (WGS) entry which is preliminary data.</text>
</comment>
<feature type="domain" description="DUF3730" evidence="2">
    <location>
        <begin position="500"/>
        <end position="727"/>
    </location>
</feature>
<evidence type="ECO:0000313" key="3">
    <source>
        <dbReference type="EMBL" id="KAF9328979.1"/>
    </source>
</evidence>
<dbReference type="Pfam" id="PF12530">
    <property type="entry name" value="DUF3730"/>
    <property type="match status" value="1"/>
</dbReference>
<accession>A0A9P5VKJ1</accession>
<evidence type="ECO:0000313" key="4">
    <source>
        <dbReference type="Proteomes" id="UP000696485"/>
    </source>
</evidence>
<feature type="region of interest" description="Disordered" evidence="1">
    <location>
        <begin position="1845"/>
        <end position="1865"/>
    </location>
</feature>
<reference evidence="3" key="1">
    <citation type="journal article" date="2020" name="Fungal Divers.">
        <title>Resolving the Mortierellaceae phylogeny through synthesis of multi-gene phylogenetics and phylogenomics.</title>
        <authorList>
            <person name="Vandepol N."/>
            <person name="Liber J."/>
            <person name="Desiro A."/>
            <person name="Na H."/>
            <person name="Kennedy M."/>
            <person name="Barry K."/>
            <person name="Grigoriev I.V."/>
            <person name="Miller A.N."/>
            <person name="O'Donnell K."/>
            <person name="Stajich J.E."/>
            <person name="Bonito G."/>
        </authorList>
    </citation>
    <scope>NUCLEOTIDE SEQUENCE</scope>
    <source>
        <strain evidence="3">NVP1</strain>
    </source>
</reference>
<dbReference type="InterPro" id="IPR022542">
    <property type="entry name" value="FOCAD/RST1_DUF3730"/>
</dbReference>
<dbReference type="Proteomes" id="UP000696485">
    <property type="component" value="Unassembled WGS sequence"/>
</dbReference>
<gene>
    <name evidence="3" type="ORF">BG006_007916</name>
</gene>
<dbReference type="SUPFAM" id="SSF48371">
    <property type="entry name" value="ARM repeat"/>
    <property type="match status" value="2"/>
</dbReference>
<sequence length="2013" mass="220325">MATSRRAAIDGASSSTDAPAVALTAHRSVNVQRITNLRTQASKSSTSAHNNTARNLALAQLWNHCASPESYTSSVATGAIVNLVLKGSLDWNEALHGFENALTAAEGQSLANIIHALCQLTIAAAEMAASSPNAAASSTRAVYGVKNNRHPFVTLLTTKSNIDTILVSELDKIINHQESTKYRIVAFDILAPFLDFCLLDQRKRTTIVSTTTILWIIKTLNACILDEDLGEFVVHLLDYLCTVPARYPLERPHLSTTLQATIQALVDFFCLSATQRSLNTDYKGQLGGRLLMILLSWTVDMRRFQLPTSSMLQTIQSLLRARKGYTPPSLPFDTLWPLLSFLLMNPPTTDEQQIVVDWMHSMISTASEPLDAMIANLAFLPIFQVMGESQSEPISKRCSDILQRLETIPRNSTSVSGATKSELTSPLTGVAAMIQAEMNHLRLAWTAKDQFDDMSSYSLQQDGTLVRLTLTTFMFHPDENKRIAAITEQAQVEDGRLVTLVLFIYLLRVDTSAIVKLHLLQEAIPSLVTSKDEIVTAKVLRTILTLINGVPNAPTGFKIASSHMGAVGVRILFLIWKRQPRVWKTLRHVIHEWVENRPRLLKTPLKGEPEYDMEVAVLTTIRDICAYDAAGYAEVLIPFLASLLQSVELYASSICTIVETMNLTVEANVVEPRAAWNVLLCHLAEYAMKSGHAGIIRVMCEFYGIVASRSEDTQVYLDLREAVLENYIKPLLITEDPEILAAAWKALSAFHAQEIVTVLPVESPKLLIRQLILEAHDTLVVDEYSLVLDKLVRHELLHMRRGLFKDAASKKATTEVNGASELDRMQGVLSVVSTSILQKWQSGDVNPGLRIGYALSSLLCSSAVDRLPSQAFGNSQSQEDATEDASVGAIRVRQGYRNMVTALTDVALTDHLVERLSAMEGWTALFDNLWVANDDAQTLQIAETLISDLYKKITDGYVPAHCANAVLAITGIVLSLHRHSHPASTVQSSLLAKHLLQHFTQQDAASDVGASDEVQFAVLVSLSFITPLAAVDEKLVRSILGVFTDRLERDSANAVTSSELSSWSTFAAGWAFCNLLSGLVDSPTKTAELNEICQQTLQQLMAVLESDSTSFALVLGALMAVPRLTSAIASSSSLTSNKDGVVSLEAAAVQKVKASARQDLEAFLENQQCAFTPQRLARLLGAPWVIAFSDRTASTPTERKEDTELLDRVLLAATSRRDLQPQLVHFTVPVCHMIHTNLDIRNPSSSDIALFTGRIHSFVNLIKITPTSAARHTAVVALGSLFGIDWCHGPTVTSMGSHGLYSFLTSTPTMTSVTNAVLSTLIELGGLSISILTPSDTSIAGSEAHAVVISGFKAPSAKSMLMVQDLKAGRLATFVLGHVACHVHRLGQIDTGKVIGTSSEPKDYSRLPVSTSWLRSLWDGLWEPLQMGAAQRAQKSYKTSLELILYTVHSLPTPLPAVNWFPLLSQLIALEPELVVPSIHMASRHAMTSTSLMEFLIMTLSSLKAESFAIVEGSSEEAKTGQSPEELFVGEEGIGRILTLGGLPLLNTKSDQALAELDKVRGLEGLAKRLTLPSSRVVDLVEKLVHVLFFSRTTGNMGVVAEMEVLQLIFLDTLSNHIRQYRQGTTVAARKMARGLSEEGKELLGDLRSIMLRTFNQLSIRNVGTATRVLRRLADLSLMSISHLDAAPLAIALDGTDRDAGARVLKHAIGVASLYRAGYLSVQQESRLTLVAQSALQVMDFYPSWSNAGERNGQQNDYQLAEAAISVLLYAMNEGIGERSAHGVLSPSQQKKKNALRLTWLQRILDLLVLVSGLPDIFVRGIRVLLGGAVLLLWEEQDVLAAARRGSKKGQESHHQHASLATGSKAQDAEADLLAMVDEDELFGEDGAYRSLEYNIVEDDVFELWHGRFLQTITGAPFLESKEEDGDVIRCQEKELEKLYQASVLGSLSLVLPDIMSGSTSASSTSSESQAATRVLRLCLDQKIPLQERQLLISVLRRIEELVPRDSSWVLLL</sequence>
<dbReference type="InterPro" id="IPR016024">
    <property type="entry name" value="ARM-type_fold"/>
</dbReference>
<organism evidence="3 4">
    <name type="scientific">Podila minutissima</name>
    <dbReference type="NCBI Taxonomy" id="64525"/>
    <lineage>
        <taxon>Eukaryota</taxon>
        <taxon>Fungi</taxon>
        <taxon>Fungi incertae sedis</taxon>
        <taxon>Mucoromycota</taxon>
        <taxon>Mortierellomycotina</taxon>
        <taxon>Mortierellomycetes</taxon>
        <taxon>Mortierellales</taxon>
        <taxon>Mortierellaceae</taxon>
        <taxon>Podila</taxon>
    </lineage>
</organism>
<name>A0A9P5VKJ1_9FUNG</name>
<evidence type="ECO:0000256" key="1">
    <source>
        <dbReference type="SAM" id="MobiDB-lite"/>
    </source>
</evidence>
<protein>
    <recommendedName>
        <fullName evidence="2">DUF3730 domain-containing protein</fullName>
    </recommendedName>
</protein>
<keyword evidence="4" id="KW-1185">Reference proteome</keyword>